<evidence type="ECO:0008006" key="3">
    <source>
        <dbReference type="Google" id="ProtNLM"/>
    </source>
</evidence>
<accession>A0ABV3SEC8</accession>
<dbReference type="RefSeq" id="WP_367952762.1">
    <property type="nucleotide sequence ID" value="NZ_JBDPGJ010000001.1"/>
</dbReference>
<sequence length="99" mass="10740">MARFKLTSGSEDRDIGKAVLEAAEAAGKNGGKLDDAEKRAFEARIKELIDPTFAGSVEVLYDTPDQIHIVIPYLPDATYSDNNFANEAMGHIVVRGCGR</sequence>
<evidence type="ECO:0000313" key="1">
    <source>
        <dbReference type="EMBL" id="MEX0404901.1"/>
    </source>
</evidence>
<dbReference type="Proteomes" id="UP001556692">
    <property type="component" value="Unassembled WGS sequence"/>
</dbReference>
<name>A0ABV3SEC8_9HYPH</name>
<reference evidence="1 2" key="1">
    <citation type="submission" date="2024-05" db="EMBL/GenBank/DDBJ databases">
        <authorList>
            <person name="Jiang F."/>
        </authorList>
    </citation>
    <scope>NUCLEOTIDE SEQUENCE [LARGE SCALE GENOMIC DNA]</scope>
    <source>
        <strain evidence="1 2">LZ166</strain>
    </source>
</reference>
<evidence type="ECO:0000313" key="2">
    <source>
        <dbReference type="Proteomes" id="UP001556692"/>
    </source>
</evidence>
<dbReference type="EMBL" id="JBDPGJ010000001">
    <property type="protein sequence ID" value="MEX0404901.1"/>
    <property type="molecule type" value="Genomic_DNA"/>
</dbReference>
<proteinExistence type="predicted"/>
<protein>
    <recommendedName>
        <fullName evidence="3">NHLP leader peptide family natural product</fullName>
    </recommendedName>
</protein>
<organism evidence="1 2">
    <name type="scientific">Aquibium pacificus</name>
    <dbReference type="NCBI Taxonomy" id="3153579"/>
    <lineage>
        <taxon>Bacteria</taxon>
        <taxon>Pseudomonadati</taxon>
        <taxon>Pseudomonadota</taxon>
        <taxon>Alphaproteobacteria</taxon>
        <taxon>Hyphomicrobiales</taxon>
        <taxon>Phyllobacteriaceae</taxon>
        <taxon>Aquibium</taxon>
    </lineage>
</organism>
<keyword evidence="2" id="KW-1185">Reference proteome</keyword>
<gene>
    <name evidence="1" type="ORF">ABGN05_04405</name>
</gene>
<comment type="caution">
    <text evidence="1">The sequence shown here is derived from an EMBL/GenBank/DDBJ whole genome shotgun (WGS) entry which is preliminary data.</text>
</comment>